<dbReference type="Pfam" id="PF00582">
    <property type="entry name" value="Usp"/>
    <property type="match status" value="1"/>
</dbReference>
<evidence type="ECO:0000259" key="2">
    <source>
        <dbReference type="Pfam" id="PF00582"/>
    </source>
</evidence>
<dbReference type="PANTHER" id="PTHR46268:SF6">
    <property type="entry name" value="UNIVERSAL STRESS PROTEIN UP12"/>
    <property type="match status" value="1"/>
</dbReference>
<dbReference type="CDD" id="cd00293">
    <property type="entry name" value="USP-like"/>
    <property type="match status" value="1"/>
</dbReference>
<keyword evidence="4" id="KW-1185">Reference proteome</keyword>
<feature type="domain" description="UspA" evidence="2">
    <location>
        <begin position="1"/>
        <end position="146"/>
    </location>
</feature>
<evidence type="ECO:0000313" key="4">
    <source>
        <dbReference type="Proteomes" id="UP000199440"/>
    </source>
</evidence>
<reference evidence="3 4" key="1">
    <citation type="submission" date="2016-10" db="EMBL/GenBank/DDBJ databases">
        <authorList>
            <person name="de Groot N.N."/>
        </authorList>
    </citation>
    <scope>NUCLEOTIDE SEQUENCE [LARGE SCALE GENOMIC DNA]</scope>
    <source>
        <strain evidence="3 4">DSM 19886</strain>
    </source>
</reference>
<dbReference type="OrthoDB" id="9788959at2"/>
<sequence>MRKVLVPTDFSENALNAIKYACQVFKYEKSEFFIVHTYADEVYRQDVDNDRSVLNELKETIFQKAEEQLKKIQAEITAYSPNPKHKYNYISAFGTLVDEVNYMVNKENMDIVVMATRGQTNDRNITFGSNTLQVLKYVDCPVLAIPENYAYHPPKEVLFPTNYLVPYKRRELKLLSDMTGSFRSTIHLLYIDPIRRLSLRQEDNQQFLKECLEKPKLLFETTPEKDKTIAISKYIVHKKIDMLVIVNSRHSYIEDMLYQSTIDKLGLHVKIPFLVMQNLSR</sequence>
<comment type="similarity">
    <text evidence="1">Belongs to the universal stress protein A family.</text>
</comment>
<accession>A0A1G9JJK9</accession>
<gene>
    <name evidence="3" type="ORF">SAMN04488514_101575</name>
</gene>
<protein>
    <submittedName>
        <fullName evidence="3">Nucleotide-binding universal stress protein, UspA family</fullName>
    </submittedName>
</protein>
<organism evidence="3 4">
    <name type="scientific">Kriegella aquimaris</name>
    <dbReference type="NCBI Taxonomy" id="192904"/>
    <lineage>
        <taxon>Bacteria</taxon>
        <taxon>Pseudomonadati</taxon>
        <taxon>Bacteroidota</taxon>
        <taxon>Flavobacteriia</taxon>
        <taxon>Flavobacteriales</taxon>
        <taxon>Flavobacteriaceae</taxon>
        <taxon>Kriegella</taxon>
    </lineage>
</organism>
<dbReference type="PANTHER" id="PTHR46268">
    <property type="entry name" value="STRESS RESPONSE PROTEIN NHAX"/>
    <property type="match status" value="1"/>
</dbReference>
<dbReference type="RefSeq" id="WP_089885057.1">
    <property type="nucleotide sequence ID" value="NZ_FNGV01000001.1"/>
</dbReference>
<dbReference type="PRINTS" id="PR01438">
    <property type="entry name" value="UNVRSLSTRESS"/>
</dbReference>
<proteinExistence type="inferred from homology"/>
<evidence type="ECO:0000256" key="1">
    <source>
        <dbReference type="ARBA" id="ARBA00008791"/>
    </source>
</evidence>
<name>A0A1G9JJK9_9FLAO</name>
<dbReference type="Gene3D" id="3.40.50.12370">
    <property type="match status" value="1"/>
</dbReference>
<dbReference type="InterPro" id="IPR006016">
    <property type="entry name" value="UspA"/>
</dbReference>
<dbReference type="SUPFAM" id="SSF52402">
    <property type="entry name" value="Adenine nucleotide alpha hydrolases-like"/>
    <property type="match status" value="2"/>
</dbReference>
<dbReference type="STRING" id="192904.SAMN04488514_101575"/>
<dbReference type="Proteomes" id="UP000199440">
    <property type="component" value="Unassembled WGS sequence"/>
</dbReference>
<dbReference type="EMBL" id="FNGV01000001">
    <property type="protein sequence ID" value="SDL37455.1"/>
    <property type="molecule type" value="Genomic_DNA"/>
</dbReference>
<dbReference type="InterPro" id="IPR006015">
    <property type="entry name" value="Universal_stress_UspA"/>
</dbReference>
<evidence type="ECO:0000313" key="3">
    <source>
        <dbReference type="EMBL" id="SDL37455.1"/>
    </source>
</evidence>
<dbReference type="AlphaFoldDB" id="A0A1G9JJK9"/>